<evidence type="ECO:0000256" key="7">
    <source>
        <dbReference type="ARBA" id="ARBA00022729"/>
    </source>
</evidence>
<dbReference type="EC" id="2.7.11.30" evidence="3"/>
<dbReference type="GO" id="GO:0071363">
    <property type="term" value="P:cellular response to growth factor stimulus"/>
    <property type="evidence" value="ECO:0007669"/>
    <property type="project" value="TreeGrafter"/>
</dbReference>
<evidence type="ECO:0000256" key="10">
    <source>
        <dbReference type="ARBA" id="ARBA00022840"/>
    </source>
</evidence>
<dbReference type="PROSITE" id="PS50011">
    <property type="entry name" value="PROTEIN_KINASE_DOM"/>
    <property type="match status" value="1"/>
</dbReference>
<dbReference type="PROSITE" id="PS00108">
    <property type="entry name" value="PROTEIN_KINASE_ST"/>
    <property type="match status" value="1"/>
</dbReference>
<feature type="binding site" evidence="14">
    <location>
        <position position="376"/>
    </location>
    <ligand>
        <name>ATP</name>
        <dbReference type="ChEBI" id="CHEBI:30616"/>
    </ligand>
</feature>
<reference evidence="18" key="1">
    <citation type="submission" date="2016-01" db="EMBL/GenBank/DDBJ databases">
        <title>Reference transcriptome for the parasite Schistocephalus solidus: insights into the molecular evolution of parasitism.</title>
        <authorList>
            <person name="Hebert F.O."/>
            <person name="Grambauer S."/>
            <person name="Barber I."/>
            <person name="Landry C.R."/>
            <person name="Aubin-Horth N."/>
        </authorList>
    </citation>
    <scope>NUCLEOTIDE SEQUENCE</scope>
</reference>
<dbReference type="PROSITE" id="PS51256">
    <property type="entry name" value="GS"/>
    <property type="match status" value="1"/>
</dbReference>
<keyword evidence="5" id="KW-0808">Transferase</keyword>
<keyword evidence="10 14" id="KW-0067">ATP-binding</keyword>
<dbReference type="PROSITE" id="PS00107">
    <property type="entry name" value="PROTEIN_KINASE_ATP"/>
    <property type="match status" value="1"/>
</dbReference>
<dbReference type="PANTHER" id="PTHR23255:SF72">
    <property type="entry name" value="RECEPTOR PROTEIN SERINE_THREONINE KINASE"/>
    <property type="match status" value="1"/>
</dbReference>
<evidence type="ECO:0000259" key="16">
    <source>
        <dbReference type="PROSITE" id="PS50011"/>
    </source>
</evidence>
<dbReference type="InterPro" id="IPR008271">
    <property type="entry name" value="Ser/Thr_kinase_AS"/>
</dbReference>
<sequence>MSPRPTLKSIKCSCYPMDRCPPDRTSSGICVTNAGCFKTISLLNGFYYEEMGCFKNDSNHMRMICSVNMGASEAIRCCNSHDFCNRNLWIPNSLAGSTPLVNDPARMTSSSSVHPTAALYNSPDMILSSPSPFAPRNSRFPMQETKTSPDFLNSIFFLACGFVPLLILTIILIVYLLCRCSQEPKEKTTLSSFQVSSASSSIHSPLTASEPPTQHNHWKLAGDLAIQHPFTKLSPQTSEIFQRSTQHSGIIAPVWIKALRQRFTKVCRPFLNSKDERNLPQNAYVPAHIVSDNFSSPSNPTVLPVRTAANQSREDLTKVQIQRGQVHSSSSGSGSGLPFLVQATVSRQIALQECIGKGRFGEVWRGIYRGENVAVKIFSSRDEASWARETQIYSTVLLRHENILGYYASDITSRHGCTQLWIISHYHPYGSLYDFLRSHAVDTVAAIRLAKTAAAGLCHLHTCILGLQGKPAIAHRDIKSKNILVQANGTCSVADLGLAVFHSPGCSPDVDIGLPNHKVGTKRYMAPEILANESLDERCEADGIIACDSEISALRRGFPTVYKQNSVIHSQTCHPQGGLGLTFEGMKAADVYAFGLVLWEIFRRCFTENDEVDASRVPFWDKVPVDPSFEDMRQVVLVQKIRPPISARWMEDKVLGRCARLMQECWHSIPAVRLTSLRVKKTLDEAFLSAINALDLNVTGTVPANIELTDDKMNAAYATPTHRAGDSGINSRSNGCSYQPCFSPNSCPISPPTDYHLRSPRDYLTLGRIIRRPSSPEVGSGEEVAMVSAVEGEEAGRGKYEDDGAHRLQLTLHSLIPSPHASVLLSPLSSGVKSWEAEGVRTNVGGNGFSYPRT</sequence>
<dbReference type="AlphaFoldDB" id="A0A0X3PJC8"/>
<evidence type="ECO:0000259" key="17">
    <source>
        <dbReference type="PROSITE" id="PS51256"/>
    </source>
</evidence>
<dbReference type="InterPro" id="IPR017441">
    <property type="entry name" value="Protein_kinase_ATP_BS"/>
</dbReference>
<feature type="transmembrane region" description="Helical" evidence="15">
    <location>
        <begin position="151"/>
        <end position="177"/>
    </location>
</feature>
<dbReference type="InterPro" id="IPR045860">
    <property type="entry name" value="Snake_toxin-like_sf"/>
</dbReference>
<evidence type="ECO:0000256" key="6">
    <source>
        <dbReference type="ARBA" id="ARBA00022692"/>
    </source>
</evidence>
<organism evidence="18">
    <name type="scientific">Schistocephalus solidus</name>
    <name type="common">Tapeworm</name>
    <dbReference type="NCBI Taxonomy" id="70667"/>
    <lineage>
        <taxon>Eukaryota</taxon>
        <taxon>Metazoa</taxon>
        <taxon>Spiralia</taxon>
        <taxon>Lophotrochozoa</taxon>
        <taxon>Platyhelminthes</taxon>
        <taxon>Cestoda</taxon>
        <taxon>Eucestoda</taxon>
        <taxon>Diphyllobothriidea</taxon>
        <taxon>Diphyllobothriidae</taxon>
        <taxon>Schistocephalus</taxon>
    </lineage>
</organism>
<dbReference type="InterPro" id="IPR000333">
    <property type="entry name" value="TGFB_receptor"/>
</dbReference>
<accession>A0A0X3PJC8</accession>
<dbReference type="InterPro" id="IPR000472">
    <property type="entry name" value="Activin_recp"/>
</dbReference>
<evidence type="ECO:0000256" key="3">
    <source>
        <dbReference type="ARBA" id="ARBA00012401"/>
    </source>
</evidence>
<dbReference type="InterPro" id="IPR003605">
    <property type="entry name" value="GS_dom"/>
</dbReference>
<proteinExistence type="inferred from homology"/>
<dbReference type="InterPro" id="IPR000719">
    <property type="entry name" value="Prot_kinase_dom"/>
</dbReference>
<dbReference type="PANTHER" id="PTHR23255">
    <property type="entry name" value="TRANSFORMING GROWTH FACTOR-BETA RECEPTOR TYPE I AND II"/>
    <property type="match status" value="1"/>
</dbReference>
<evidence type="ECO:0000256" key="5">
    <source>
        <dbReference type="ARBA" id="ARBA00022679"/>
    </source>
</evidence>
<evidence type="ECO:0000256" key="11">
    <source>
        <dbReference type="ARBA" id="ARBA00022989"/>
    </source>
</evidence>
<keyword evidence="9" id="KW-0418">Kinase</keyword>
<feature type="domain" description="GS" evidence="17">
    <location>
        <begin position="307"/>
        <end position="348"/>
    </location>
</feature>
<dbReference type="InterPro" id="IPR011009">
    <property type="entry name" value="Kinase-like_dom_sf"/>
</dbReference>
<dbReference type="SMART" id="SM00467">
    <property type="entry name" value="GS"/>
    <property type="match status" value="1"/>
</dbReference>
<evidence type="ECO:0000256" key="9">
    <source>
        <dbReference type="ARBA" id="ARBA00022777"/>
    </source>
</evidence>
<evidence type="ECO:0000256" key="15">
    <source>
        <dbReference type="SAM" id="Phobius"/>
    </source>
</evidence>
<evidence type="ECO:0000256" key="2">
    <source>
        <dbReference type="ARBA" id="ARBA00009605"/>
    </source>
</evidence>
<dbReference type="Gene3D" id="2.10.60.10">
    <property type="entry name" value="CD59"/>
    <property type="match status" value="1"/>
</dbReference>
<dbReference type="SMART" id="SM00220">
    <property type="entry name" value="S_TKc"/>
    <property type="match status" value="1"/>
</dbReference>
<dbReference type="EMBL" id="GEEE01004824">
    <property type="protein sequence ID" value="JAP58401.1"/>
    <property type="molecule type" value="Transcribed_RNA"/>
</dbReference>
<evidence type="ECO:0000256" key="13">
    <source>
        <dbReference type="ARBA" id="ARBA00023170"/>
    </source>
</evidence>
<evidence type="ECO:0000256" key="12">
    <source>
        <dbReference type="ARBA" id="ARBA00023136"/>
    </source>
</evidence>
<dbReference type="GO" id="GO:0005524">
    <property type="term" value="F:ATP binding"/>
    <property type="evidence" value="ECO:0007669"/>
    <property type="project" value="UniProtKB-UniRule"/>
</dbReference>
<dbReference type="Gene3D" id="3.30.200.20">
    <property type="entry name" value="Phosphorylase Kinase, domain 1"/>
    <property type="match status" value="1"/>
</dbReference>
<dbReference type="Gene3D" id="1.10.510.10">
    <property type="entry name" value="Transferase(Phosphotransferase) domain 1"/>
    <property type="match status" value="1"/>
</dbReference>
<comment type="similarity">
    <text evidence="2">Belongs to the protein kinase superfamily. TKL Ser/Thr protein kinase family. TGFB receptor subfamily.</text>
</comment>
<evidence type="ECO:0000256" key="1">
    <source>
        <dbReference type="ARBA" id="ARBA00004479"/>
    </source>
</evidence>
<keyword evidence="11 15" id="KW-1133">Transmembrane helix</keyword>
<name>A0A0X3PJC8_SCHSO</name>
<keyword evidence="8 14" id="KW-0547">Nucleotide-binding</keyword>
<dbReference type="SUPFAM" id="SSF56112">
    <property type="entry name" value="Protein kinase-like (PK-like)"/>
    <property type="match status" value="2"/>
</dbReference>
<dbReference type="Pfam" id="PF00069">
    <property type="entry name" value="Pkinase"/>
    <property type="match status" value="1"/>
</dbReference>
<dbReference type="EMBL" id="GEEE01011361">
    <property type="protein sequence ID" value="JAP51864.1"/>
    <property type="molecule type" value="Transcribed_RNA"/>
</dbReference>
<dbReference type="GO" id="GO:0070724">
    <property type="term" value="C:BMP receptor complex"/>
    <property type="evidence" value="ECO:0007669"/>
    <property type="project" value="TreeGrafter"/>
</dbReference>
<dbReference type="GO" id="GO:0004675">
    <property type="term" value="F:transmembrane receptor protein serine/threonine kinase activity"/>
    <property type="evidence" value="ECO:0007669"/>
    <property type="project" value="UniProtKB-EC"/>
</dbReference>
<dbReference type="Pfam" id="PF08515">
    <property type="entry name" value="TGF_beta_GS"/>
    <property type="match status" value="1"/>
</dbReference>
<feature type="domain" description="Protein kinase" evidence="16">
    <location>
        <begin position="349"/>
        <end position="688"/>
    </location>
</feature>
<gene>
    <name evidence="18" type="primary">ACVR1</name>
    <name evidence="18" type="ORF">TR102472</name>
</gene>
<comment type="subcellular location">
    <subcellularLocation>
        <location evidence="1">Membrane</location>
        <topology evidence="1">Single-pass type I membrane protein</topology>
    </subcellularLocation>
</comment>
<dbReference type="CDD" id="cd23586">
    <property type="entry name" value="TFP_LU_ECD_sma6"/>
    <property type="match status" value="1"/>
</dbReference>
<evidence type="ECO:0000256" key="8">
    <source>
        <dbReference type="ARBA" id="ARBA00022741"/>
    </source>
</evidence>
<evidence type="ECO:0000256" key="14">
    <source>
        <dbReference type="PROSITE-ProRule" id="PRU10141"/>
    </source>
</evidence>
<dbReference type="Pfam" id="PF01064">
    <property type="entry name" value="Activin_recp"/>
    <property type="match status" value="1"/>
</dbReference>
<evidence type="ECO:0000313" key="18">
    <source>
        <dbReference type="EMBL" id="JAP51864.1"/>
    </source>
</evidence>
<keyword evidence="13 18" id="KW-0675">Receptor</keyword>
<keyword evidence="6 15" id="KW-0812">Transmembrane</keyword>
<keyword evidence="12 15" id="KW-0472">Membrane</keyword>
<protein>
    <recommendedName>
        <fullName evidence="3">receptor protein serine/threonine kinase</fullName>
        <ecNumber evidence="3">2.7.11.30</ecNumber>
    </recommendedName>
</protein>
<evidence type="ECO:0000256" key="4">
    <source>
        <dbReference type="ARBA" id="ARBA00022527"/>
    </source>
</evidence>
<keyword evidence="4" id="KW-0723">Serine/threonine-protein kinase</keyword>
<keyword evidence="7" id="KW-0732">Signal</keyword>